<dbReference type="EMBL" id="FOHV01000002">
    <property type="protein sequence ID" value="SES71777.1"/>
    <property type="molecule type" value="Genomic_DNA"/>
</dbReference>
<dbReference type="Pfam" id="PF01396">
    <property type="entry name" value="Zn_ribbon_Top1"/>
    <property type="match status" value="4"/>
</dbReference>
<dbReference type="PANTHER" id="PTHR42785:SF1">
    <property type="entry name" value="DNA TOPOISOMERASE"/>
    <property type="match status" value="1"/>
</dbReference>
<name>A0A1H9YRQ1_9GAMM</name>
<accession>A0A1H9YRQ1</accession>
<proteinExistence type="predicted"/>
<evidence type="ECO:0000313" key="3">
    <source>
        <dbReference type="Proteomes" id="UP000242642"/>
    </source>
</evidence>
<organism evidence="2 3">
    <name type="scientific">Thorsellia anophelis DSM 18579</name>
    <dbReference type="NCBI Taxonomy" id="1123402"/>
    <lineage>
        <taxon>Bacteria</taxon>
        <taxon>Pseudomonadati</taxon>
        <taxon>Pseudomonadota</taxon>
        <taxon>Gammaproteobacteria</taxon>
        <taxon>Enterobacterales</taxon>
        <taxon>Thorselliaceae</taxon>
        <taxon>Thorsellia</taxon>
    </lineage>
</organism>
<feature type="domain" description="DNA topoisomerase type IA zn finger" evidence="1">
    <location>
        <begin position="69"/>
        <end position="102"/>
    </location>
</feature>
<feature type="domain" description="DNA topoisomerase type IA zn finger" evidence="1">
    <location>
        <begin position="162"/>
        <end position="196"/>
    </location>
</feature>
<keyword evidence="2" id="KW-0413">Isomerase</keyword>
<protein>
    <submittedName>
        <fullName evidence="2">Putative DNA topoisomerase</fullName>
    </submittedName>
</protein>
<dbReference type="GO" id="GO:0003917">
    <property type="term" value="F:DNA topoisomerase type I (single strand cut, ATP-independent) activity"/>
    <property type="evidence" value="ECO:0007669"/>
    <property type="project" value="InterPro"/>
</dbReference>
<feature type="domain" description="DNA topoisomerase type IA zn finger" evidence="1">
    <location>
        <begin position="20"/>
        <end position="55"/>
    </location>
</feature>
<dbReference type="Gene3D" id="3.30.65.10">
    <property type="entry name" value="Bacterial Topoisomerase I, domain 1"/>
    <property type="match status" value="3"/>
</dbReference>
<dbReference type="STRING" id="1123402.SAMN02583745_00318"/>
<dbReference type="OrthoDB" id="6412825at2"/>
<dbReference type="AlphaFoldDB" id="A0A1H9YRQ1"/>
<evidence type="ECO:0000259" key="1">
    <source>
        <dbReference type="Pfam" id="PF01396"/>
    </source>
</evidence>
<gene>
    <name evidence="2" type="ORF">SAMN02583745_00318</name>
</gene>
<dbReference type="RefSeq" id="WP_093317136.1">
    <property type="nucleotide sequence ID" value="NZ_FOHV01000002.1"/>
</dbReference>
<feature type="domain" description="DNA topoisomerase type IA zn finger" evidence="1">
    <location>
        <begin position="120"/>
        <end position="158"/>
    </location>
</feature>
<sequence length="199" mass="22463">MSSDESKPIKGLFKLEEHSECPLCGAKLVIKSSSKGPFLGCSNYPECHHIQSFKPQSETTVIKELPEKHCELCQSPLVLRQGRYGMFISCVNYPSCHYAISTHNTNDSQKTHSLEQNESIECPSCQEGHLISRQSRFGKRFWGCSTYPTCKFIVNLQPIAKSCPKCQLPILLEKRNTKGVIYQCASKKCDFHSDIQTEP</sequence>
<evidence type="ECO:0000313" key="2">
    <source>
        <dbReference type="EMBL" id="SES71777.1"/>
    </source>
</evidence>
<dbReference type="GO" id="GO:0006265">
    <property type="term" value="P:DNA topological change"/>
    <property type="evidence" value="ECO:0007669"/>
    <property type="project" value="InterPro"/>
</dbReference>
<reference evidence="3" key="1">
    <citation type="submission" date="2016-10" db="EMBL/GenBank/DDBJ databases">
        <authorList>
            <person name="Varghese N."/>
            <person name="Submissions S."/>
        </authorList>
    </citation>
    <scope>NUCLEOTIDE SEQUENCE [LARGE SCALE GENOMIC DNA]</scope>
    <source>
        <strain evidence="3">DSM 18579</strain>
    </source>
</reference>
<dbReference type="InterPro" id="IPR013498">
    <property type="entry name" value="Topo_IA_Znf"/>
</dbReference>
<dbReference type="InterPro" id="IPR000380">
    <property type="entry name" value="Topo_IA"/>
</dbReference>
<dbReference type="SUPFAM" id="SSF57783">
    <property type="entry name" value="Zinc beta-ribbon"/>
    <property type="match status" value="2"/>
</dbReference>
<dbReference type="GO" id="GO:0005694">
    <property type="term" value="C:chromosome"/>
    <property type="evidence" value="ECO:0007669"/>
    <property type="project" value="InterPro"/>
</dbReference>
<dbReference type="PANTHER" id="PTHR42785">
    <property type="entry name" value="DNA TOPOISOMERASE, TYPE IA, CORE"/>
    <property type="match status" value="1"/>
</dbReference>
<dbReference type="GO" id="GO:0003677">
    <property type="term" value="F:DNA binding"/>
    <property type="evidence" value="ECO:0007669"/>
    <property type="project" value="InterPro"/>
</dbReference>
<dbReference type="Proteomes" id="UP000242642">
    <property type="component" value="Unassembled WGS sequence"/>
</dbReference>
<keyword evidence="3" id="KW-1185">Reference proteome</keyword>